<keyword evidence="2" id="KW-1185">Reference proteome</keyword>
<evidence type="ECO:0008006" key="3">
    <source>
        <dbReference type="Google" id="ProtNLM"/>
    </source>
</evidence>
<dbReference type="OrthoDB" id="583154at2"/>
<dbReference type="EMBL" id="RBKS01000001">
    <property type="protein sequence ID" value="RKR76393.1"/>
    <property type="molecule type" value="Genomic_DNA"/>
</dbReference>
<dbReference type="SUPFAM" id="SSF55681">
    <property type="entry name" value="Class II aaRS and biotin synthetases"/>
    <property type="match status" value="1"/>
</dbReference>
<dbReference type="Gene3D" id="3.30.930.10">
    <property type="entry name" value="Bira Bifunctional Protein, Domain 2"/>
    <property type="match status" value="1"/>
</dbReference>
<protein>
    <recommendedName>
        <fullName evidence="3">Aminoacyl-transfer RNA synthetases class-II family profile domain-containing protein</fullName>
    </recommendedName>
</protein>
<proteinExistence type="predicted"/>
<comment type="caution">
    <text evidence="1">The sequence shown here is derived from an EMBL/GenBank/DDBJ whole genome shotgun (WGS) entry which is preliminary data.</text>
</comment>
<accession>A0A495IKA9</accession>
<dbReference type="RefSeq" id="WP_121371371.1">
    <property type="nucleotide sequence ID" value="NZ_RBKS01000001.1"/>
</dbReference>
<dbReference type="NCBIfam" id="NF005479">
    <property type="entry name" value="PRK07080.1"/>
    <property type="match status" value="1"/>
</dbReference>
<evidence type="ECO:0000313" key="2">
    <source>
        <dbReference type="Proteomes" id="UP000280008"/>
    </source>
</evidence>
<dbReference type="InterPro" id="IPR045864">
    <property type="entry name" value="aa-tRNA-synth_II/BPL/LPL"/>
</dbReference>
<organism evidence="1 2">
    <name type="scientific">Frondihabitans australicus</name>
    <dbReference type="NCBI Taxonomy" id="386892"/>
    <lineage>
        <taxon>Bacteria</taxon>
        <taxon>Bacillati</taxon>
        <taxon>Actinomycetota</taxon>
        <taxon>Actinomycetes</taxon>
        <taxon>Micrococcales</taxon>
        <taxon>Microbacteriaceae</taxon>
        <taxon>Frondihabitans</taxon>
    </lineage>
</organism>
<reference evidence="1 2" key="1">
    <citation type="submission" date="2018-10" db="EMBL/GenBank/DDBJ databases">
        <title>Sequencing the genomes of 1000 actinobacteria strains.</title>
        <authorList>
            <person name="Klenk H.-P."/>
        </authorList>
    </citation>
    <scope>NUCLEOTIDE SEQUENCE [LARGE SCALE GENOMIC DNA]</scope>
    <source>
        <strain evidence="1 2">DSM 17894</strain>
    </source>
</reference>
<dbReference type="AlphaFoldDB" id="A0A495IKA9"/>
<sequence length="329" mass="35623">MTDTLSTTPTTDAPAAADERSALDVARDEFRAEILAAGLLVDAGQPGLYGRSGLFDDIVDGLCAYVARSFADQKPERYRFAPVMSRDEYELTDYIVSFPQLAGTVNGFRGTDADHRQLIAARERGEAWDPYLVPAETTLVSAVCHPVYERLRGTLPEGGRVINVRGFSFRHEPSNDPMRLQAFRMQELVFLGDPAAAKTFRDVMSQRQVKGLQELGLDAKIVAANDPFFGRTGKFLASNQLADEAKLEVVVKIYGDLDEGTAIASGNHAGAHFGPIFGIDQADGTPAHSSCMAWGLERVTLALLRTHGLDVAAWPESVKADLGLSHVGA</sequence>
<evidence type="ECO:0000313" key="1">
    <source>
        <dbReference type="EMBL" id="RKR76393.1"/>
    </source>
</evidence>
<gene>
    <name evidence="1" type="ORF">C8E83_3566</name>
</gene>
<name>A0A495IKA9_9MICO</name>
<dbReference type="Proteomes" id="UP000280008">
    <property type="component" value="Unassembled WGS sequence"/>
</dbReference>